<dbReference type="InterPro" id="IPR014718">
    <property type="entry name" value="GH-type_carb-bd"/>
</dbReference>
<dbReference type="InterPro" id="IPR011013">
    <property type="entry name" value="Gal_mutarotase_sf_dom"/>
</dbReference>
<comment type="catalytic activity">
    <reaction evidence="1">
        <text>alpha-D-galactose = beta-D-galactose</text>
        <dbReference type="Rhea" id="RHEA:28675"/>
        <dbReference type="ChEBI" id="CHEBI:27667"/>
        <dbReference type="ChEBI" id="CHEBI:28061"/>
        <dbReference type="EC" id="5.1.3.3"/>
    </reaction>
    <physiologicalReaction direction="right-to-left" evidence="1">
        <dbReference type="Rhea" id="RHEA:28677"/>
    </physiologicalReaction>
</comment>
<dbReference type="VEuPathDB" id="VectorBase:LOC119180580"/>
<evidence type="ECO:0000256" key="6">
    <source>
        <dbReference type="SAM" id="MobiDB-lite"/>
    </source>
</evidence>
<dbReference type="EMBL" id="JABSTU010000003">
    <property type="protein sequence ID" value="KAH8035058.1"/>
    <property type="molecule type" value="Genomic_DNA"/>
</dbReference>
<reference evidence="7" key="1">
    <citation type="journal article" date="2020" name="Cell">
        <title>Large-Scale Comparative Analyses of Tick Genomes Elucidate Their Genetic Diversity and Vector Capacities.</title>
        <authorList>
            <consortium name="Tick Genome and Microbiome Consortium (TIGMIC)"/>
            <person name="Jia N."/>
            <person name="Wang J."/>
            <person name="Shi W."/>
            <person name="Du L."/>
            <person name="Sun Y."/>
            <person name="Zhan W."/>
            <person name="Jiang J.F."/>
            <person name="Wang Q."/>
            <person name="Zhang B."/>
            <person name="Ji P."/>
            <person name="Bell-Sakyi L."/>
            <person name="Cui X.M."/>
            <person name="Yuan T.T."/>
            <person name="Jiang B.G."/>
            <person name="Yang W.F."/>
            <person name="Lam T.T."/>
            <person name="Chang Q.C."/>
            <person name="Ding S.J."/>
            <person name="Wang X.J."/>
            <person name="Zhu J.G."/>
            <person name="Ruan X.D."/>
            <person name="Zhao L."/>
            <person name="Wei J.T."/>
            <person name="Ye R.Z."/>
            <person name="Que T.C."/>
            <person name="Du C.H."/>
            <person name="Zhou Y.H."/>
            <person name="Cheng J.X."/>
            <person name="Dai P.F."/>
            <person name="Guo W.B."/>
            <person name="Han X.H."/>
            <person name="Huang E.J."/>
            <person name="Li L.F."/>
            <person name="Wei W."/>
            <person name="Gao Y.C."/>
            <person name="Liu J.Z."/>
            <person name="Shao H.Z."/>
            <person name="Wang X."/>
            <person name="Wang C.C."/>
            <person name="Yang T.C."/>
            <person name="Huo Q.B."/>
            <person name="Li W."/>
            <person name="Chen H.Y."/>
            <person name="Chen S.E."/>
            <person name="Zhou L.G."/>
            <person name="Ni X.B."/>
            <person name="Tian J.H."/>
            <person name="Sheng Y."/>
            <person name="Liu T."/>
            <person name="Pan Y.S."/>
            <person name="Xia L.Y."/>
            <person name="Li J."/>
            <person name="Zhao F."/>
            <person name="Cao W.C."/>
        </authorList>
    </citation>
    <scope>NUCLEOTIDE SEQUENCE</scope>
    <source>
        <strain evidence="7">Rmic-2018</strain>
    </source>
</reference>
<sequence length="97" mass="10681">MNKKRKMASAEASAHGGDVDADAQKTCDTPCCQTITLFMPRAVVWNPWAKMAAKLEDLDVNEYMHMLCVEPGHVVQPVLLEPSQHFRAACTFTACDG</sequence>
<organism evidence="7 8">
    <name type="scientific">Rhipicephalus microplus</name>
    <name type="common">Cattle tick</name>
    <name type="synonym">Boophilus microplus</name>
    <dbReference type="NCBI Taxonomy" id="6941"/>
    <lineage>
        <taxon>Eukaryota</taxon>
        <taxon>Metazoa</taxon>
        <taxon>Ecdysozoa</taxon>
        <taxon>Arthropoda</taxon>
        <taxon>Chelicerata</taxon>
        <taxon>Arachnida</taxon>
        <taxon>Acari</taxon>
        <taxon>Parasitiformes</taxon>
        <taxon>Ixodida</taxon>
        <taxon>Ixodoidea</taxon>
        <taxon>Ixodidae</taxon>
        <taxon>Rhipicephalinae</taxon>
        <taxon>Rhipicephalus</taxon>
        <taxon>Boophilus</taxon>
    </lineage>
</organism>
<protein>
    <recommendedName>
        <fullName evidence="3">Galactose mutarotase</fullName>
    </recommendedName>
    <alternativeName>
        <fullName evidence="4">Aldose 1-epimerase</fullName>
    </alternativeName>
</protein>
<evidence type="ECO:0000313" key="7">
    <source>
        <dbReference type="EMBL" id="KAH8035058.1"/>
    </source>
</evidence>
<proteinExistence type="predicted"/>
<dbReference type="GO" id="GO:0005975">
    <property type="term" value="P:carbohydrate metabolic process"/>
    <property type="evidence" value="ECO:0007669"/>
    <property type="project" value="InterPro"/>
</dbReference>
<evidence type="ECO:0000256" key="2">
    <source>
        <dbReference type="ARBA" id="ARBA00004947"/>
    </source>
</evidence>
<dbReference type="GO" id="GO:0005737">
    <property type="term" value="C:cytoplasm"/>
    <property type="evidence" value="ECO:0007669"/>
    <property type="project" value="TreeGrafter"/>
</dbReference>
<comment type="function">
    <text evidence="5">Mutarotase that catalyzes the interconversion of beta-D-galactose and alpha-D-galactose during galactose metabolism. Beta-D-galactose is metabolized in the liver into glucose 1-phosphate, the primary metabolic fuel, by the action of four enzymes that constitute the Leloir pathway: GALM, GALK1 (galactokinase), GALT (galactose-1-phosphate uridylyltransferase) and GALE (UDP-galactose-4'-epimerase). Involved in the maintenance of the equilibrium between the beta- and alpha-anomers of galactose, therefore ensuring a sufficient supply of the alpha-anomer for GALK1. Also active on D-glucose although shows a preference for galactose over glucose.</text>
</comment>
<evidence type="ECO:0000256" key="4">
    <source>
        <dbReference type="ARBA" id="ARBA00032729"/>
    </source>
</evidence>
<comment type="pathway">
    <text evidence="2">Carbohydrate metabolism; galactose metabolism.</text>
</comment>
<dbReference type="InterPro" id="IPR008183">
    <property type="entry name" value="Aldose_1/G6P_1-epimerase"/>
</dbReference>
<dbReference type="GO" id="GO:0030246">
    <property type="term" value="F:carbohydrate binding"/>
    <property type="evidence" value="ECO:0007669"/>
    <property type="project" value="InterPro"/>
</dbReference>
<dbReference type="SUPFAM" id="SSF74650">
    <property type="entry name" value="Galactose mutarotase-like"/>
    <property type="match status" value="1"/>
</dbReference>
<accession>A0A9J6EL40</accession>
<name>A0A9J6EL40_RHIMP</name>
<feature type="region of interest" description="Disordered" evidence="6">
    <location>
        <begin position="1"/>
        <end position="22"/>
    </location>
</feature>
<dbReference type="AlphaFoldDB" id="A0A9J6EL40"/>
<gene>
    <name evidence="7" type="ORF">HPB51_004299</name>
</gene>
<dbReference type="Proteomes" id="UP000821866">
    <property type="component" value="Chromosome 11"/>
</dbReference>
<reference evidence="7" key="2">
    <citation type="submission" date="2021-09" db="EMBL/GenBank/DDBJ databases">
        <authorList>
            <person name="Jia N."/>
            <person name="Wang J."/>
            <person name="Shi W."/>
            <person name="Du L."/>
            <person name="Sun Y."/>
            <person name="Zhan W."/>
            <person name="Jiang J."/>
            <person name="Wang Q."/>
            <person name="Zhang B."/>
            <person name="Ji P."/>
            <person name="Sakyi L.B."/>
            <person name="Cui X."/>
            <person name="Yuan T."/>
            <person name="Jiang B."/>
            <person name="Yang W."/>
            <person name="Lam T.T.-Y."/>
            <person name="Chang Q."/>
            <person name="Ding S."/>
            <person name="Wang X."/>
            <person name="Zhu J."/>
            <person name="Ruan X."/>
            <person name="Zhao L."/>
            <person name="Wei J."/>
            <person name="Que T."/>
            <person name="Du C."/>
            <person name="Cheng J."/>
            <person name="Dai P."/>
            <person name="Han X."/>
            <person name="Huang E."/>
            <person name="Gao Y."/>
            <person name="Liu J."/>
            <person name="Shao H."/>
            <person name="Ye R."/>
            <person name="Li L."/>
            <person name="Wei W."/>
            <person name="Wang X."/>
            <person name="Wang C."/>
            <person name="Huo Q."/>
            <person name="Li W."/>
            <person name="Guo W."/>
            <person name="Chen H."/>
            <person name="Chen S."/>
            <person name="Zhou L."/>
            <person name="Zhou L."/>
            <person name="Ni X."/>
            <person name="Tian J."/>
            <person name="Zhou Y."/>
            <person name="Sheng Y."/>
            <person name="Liu T."/>
            <person name="Pan Y."/>
            <person name="Xia L."/>
            <person name="Li J."/>
            <person name="Zhao F."/>
            <person name="Cao W."/>
        </authorList>
    </citation>
    <scope>NUCLEOTIDE SEQUENCE</scope>
    <source>
        <strain evidence="7">Rmic-2018</strain>
        <tissue evidence="7">Larvae</tissue>
    </source>
</reference>
<keyword evidence="8" id="KW-1185">Reference proteome</keyword>
<evidence type="ECO:0000313" key="8">
    <source>
        <dbReference type="Proteomes" id="UP000821866"/>
    </source>
</evidence>
<evidence type="ECO:0000256" key="5">
    <source>
        <dbReference type="ARBA" id="ARBA00045743"/>
    </source>
</evidence>
<dbReference type="Pfam" id="PF01263">
    <property type="entry name" value="Aldose_epim"/>
    <property type="match status" value="1"/>
</dbReference>
<comment type="caution">
    <text evidence="7">The sequence shown here is derived from an EMBL/GenBank/DDBJ whole genome shotgun (WGS) entry which is preliminary data.</text>
</comment>
<dbReference type="Gene3D" id="2.70.98.10">
    <property type="match status" value="1"/>
</dbReference>
<evidence type="ECO:0000256" key="3">
    <source>
        <dbReference type="ARBA" id="ARBA00021023"/>
    </source>
</evidence>
<evidence type="ECO:0000256" key="1">
    <source>
        <dbReference type="ARBA" id="ARBA00001712"/>
    </source>
</evidence>
<dbReference type="GO" id="GO:0047938">
    <property type="term" value="F:glucose-6-phosphate 1-epimerase activity"/>
    <property type="evidence" value="ECO:0007669"/>
    <property type="project" value="TreeGrafter"/>
</dbReference>
<dbReference type="PANTHER" id="PTHR11122">
    <property type="entry name" value="APOSPORY-ASSOCIATED PROTEIN C-RELATED"/>
    <property type="match status" value="1"/>
</dbReference>
<dbReference type="PANTHER" id="PTHR11122:SF13">
    <property type="entry name" value="GLUCOSE-6-PHOSPHATE 1-EPIMERASE"/>
    <property type="match status" value="1"/>
</dbReference>